<organism evidence="1 2">
    <name type="scientific">Cotesia glomerata</name>
    <name type="common">Lepidopteran parasitic wasp</name>
    <name type="synonym">Apanteles glomeratus</name>
    <dbReference type="NCBI Taxonomy" id="32391"/>
    <lineage>
        <taxon>Eukaryota</taxon>
        <taxon>Metazoa</taxon>
        <taxon>Ecdysozoa</taxon>
        <taxon>Arthropoda</taxon>
        <taxon>Hexapoda</taxon>
        <taxon>Insecta</taxon>
        <taxon>Pterygota</taxon>
        <taxon>Neoptera</taxon>
        <taxon>Endopterygota</taxon>
        <taxon>Hymenoptera</taxon>
        <taxon>Apocrita</taxon>
        <taxon>Ichneumonoidea</taxon>
        <taxon>Braconidae</taxon>
        <taxon>Microgastrinae</taxon>
        <taxon>Cotesia</taxon>
    </lineage>
</organism>
<accession>A0AAV7IVH7</accession>
<comment type="caution">
    <text evidence="1">The sequence shown here is derived from an EMBL/GenBank/DDBJ whole genome shotgun (WGS) entry which is preliminary data.</text>
</comment>
<evidence type="ECO:0000313" key="2">
    <source>
        <dbReference type="Proteomes" id="UP000826195"/>
    </source>
</evidence>
<proteinExistence type="predicted"/>
<name>A0AAV7IVH7_COTGL</name>
<dbReference type="Proteomes" id="UP000826195">
    <property type="component" value="Unassembled WGS sequence"/>
</dbReference>
<dbReference type="AlphaFoldDB" id="A0AAV7IVH7"/>
<dbReference type="EMBL" id="JAHXZJ010000374">
    <property type="protein sequence ID" value="KAH0560718.1"/>
    <property type="molecule type" value="Genomic_DNA"/>
</dbReference>
<reference evidence="1 2" key="1">
    <citation type="journal article" date="2021" name="J. Hered.">
        <title>A chromosome-level genome assembly of the parasitoid wasp, Cotesia glomerata (Hymenoptera: Braconidae).</title>
        <authorList>
            <person name="Pinto B.J."/>
            <person name="Weis J.J."/>
            <person name="Gamble T."/>
            <person name="Ode P.J."/>
            <person name="Paul R."/>
            <person name="Zaspel J.M."/>
        </authorList>
    </citation>
    <scope>NUCLEOTIDE SEQUENCE [LARGE SCALE GENOMIC DNA]</scope>
    <source>
        <strain evidence="1">CgM1</strain>
    </source>
</reference>
<gene>
    <name evidence="1" type="ORF">KQX54_007526</name>
</gene>
<keyword evidence="2" id="KW-1185">Reference proteome</keyword>
<evidence type="ECO:0000313" key="1">
    <source>
        <dbReference type="EMBL" id="KAH0560718.1"/>
    </source>
</evidence>
<sequence length="88" mass="9983">MPLTKLIKYLVILWEEKKPPSGTPVVVGVSLQDVASLLSLTKDDSILASTSREDRKPQRPLWRFYSTRMLTHSHSDGEFPIYSQGKIP</sequence>
<protein>
    <submittedName>
        <fullName evidence="1">Uncharacterized protein</fullName>
    </submittedName>
</protein>